<feature type="transmembrane region" description="Helical" evidence="1">
    <location>
        <begin position="20"/>
        <end position="41"/>
    </location>
</feature>
<keyword evidence="3" id="KW-1185">Reference proteome</keyword>
<keyword evidence="1" id="KW-0812">Transmembrane</keyword>
<sequence>MICIGIFFLTKHKKNVMNNFFKIVLTSVAATSAMTAFSYAVSEKKNKQFREPALLRDLLKRVAPQTTDSKAEVAGWTLHYGVGLLFTAAYSEVWKNTEMSPSMMNGTLIGSASGIAGAAVWKTVFNVHPNPPKIDYTRYYLHLIAAHAVFGITAAVAYKLLDGRR</sequence>
<feature type="transmembrane region" description="Helical" evidence="1">
    <location>
        <begin position="73"/>
        <end position="91"/>
    </location>
</feature>
<evidence type="ECO:0000256" key="1">
    <source>
        <dbReference type="SAM" id="Phobius"/>
    </source>
</evidence>
<organism evidence="2 3">
    <name type="scientific">Pseudochryseolinea flava</name>
    <dbReference type="NCBI Taxonomy" id="2059302"/>
    <lineage>
        <taxon>Bacteria</taxon>
        <taxon>Pseudomonadati</taxon>
        <taxon>Bacteroidota</taxon>
        <taxon>Cytophagia</taxon>
        <taxon>Cytophagales</taxon>
        <taxon>Fulvivirgaceae</taxon>
        <taxon>Pseudochryseolinea</taxon>
    </lineage>
</organism>
<gene>
    <name evidence="2" type="ORF">DQQ10_06340</name>
</gene>
<dbReference type="EMBL" id="QMFY01000002">
    <property type="protein sequence ID" value="RAW02161.1"/>
    <property type="molecule type" value="Genomic_DNA"/>
</dbReference>
<dbReference type="Proteomes" id="UP000251889">
    <property type="component" value="Unassembled WGS sequence"/>
</dbReference>
<feature type="transmembrane region" description="Helical" evidence="1">
    <location>
        <begin position="103"/>
        <end position="121"/>
    </location>
</feature>
<keyword evidence="1" id="KW-1133">Transmembrane helix</keyword>
<reference evidence="2 3" key="1">
    <citation type="submission" date="2018-06" db="EMBL/GenBank/DDBJ databases">
        <title>Chryseolinea flavus sp. nov., a member of the phylum Bacteroidetes isolated from soil.</title>
        <authorList>
            <person name="Li Y."/>
            <person name="Wang J."/>
        </authorList>
    </citation>
    <scope>NUCLEOTIDE SEQUENCE [LARGE SCALE GENOMIC DNA]</scope>
    <source>
        <strain evidence="2 3">SDU1-6</strain>
    </source>
</reference>
<evidence type="ECO:0008006" key="4">
    <source>
        <dbReference type="Google" id="ProtNLM"/>
    </source>
</evidence>
<evidence type="ECO:0000313" key="3">
    <source>
        <dbReference type="Proteomes" id="UP000251889"/>
    </source>
</evidence>
<feature type="transmembrane region" description="Helical" evidence="1">
    <location>
        <begin position="141"/>
        <end position="161"/>
    </location>
</feature>
<keyword evidence="1" id="KW-0472">Membrane</keyword>
<proteinExistence type="predicted"/>
<name>A0A364Y7C1_9BACT</name>
<dbReference type="AlphaFoldDB" id="A0A364Y7C1"/>
<evidence type="ECO:0000313" key="2">
    <source>
        <dbReference type="EMBL" id="RAW02161.1"/>
    </source>
</evidence>
<comment type="caution">
    <text evidence="2">The sequence shown here is derived from an EMBL/GenBank/DDBJ whole genome shotgun (WGS) entry which is preliminary data.</text>
</comment>
<accession>A0A364Y7C1</accession>
<protein>
    <recommendedName>
        <fullName evidence="4">DUF2938 domain-containing protein</fullName>
    </recommendedName>
</protein>